<feature type="domain" description="DUF6531" evidence="3">
    <location>
        <begin position="467"/>
        <end position="539"/>
    </location>
</feature>
<feature type="compositionally biased region" description="Basic and acidic residues" evidence="2">
    <location>
        <begin position="373"/>
        <end position="385"/>
    </location>
</feature>
<dbReference type="Pfam" id="PF20148">
    <property type="entry name" value="DUF6531"/>
    <property type="match status" value="1"/>
</dbReference>
<evidence type="ECO:0000259" key="4">
    <source>
        <dbReference type="Pfam" id="PF21725"/>
    </source>
</evidence>
<dbReference type="SUPFAM" id="SSF82171">
    <property type="entry name" value="DPP6 N-terminal domain-like"/>
    <property type="match status" value="1"/>
</dbReference>
<dbReference type="InterPro" id="IPR022385">
    <property type="entry name" value="Rhs_assc_core"/>
</dbReference>
<keyword evidence="7" id="KW-1185">Reference proteome</keyword>
<dbReference type="Pfam" id="PF25023">
    <property type="entry name" value="TEN_YD-shell"/>
    <property type="match status" value="1"/>
</dbReference>
<dbReference type="Gene3D" id="2.180.10.10">
    <property type="entry name" value="RHS repeat-associated core"/>
    <property type="match status" value="3"/>
</dbReference>
<dbReference type="InterPro" id="IPR031325">
    <property type="entry name" value="RHS_repeat"/>
</dbReference>
<evidence type="ECO:0000256" key="2">
    <source>
        <dbReference type="SAM" id="MobiDB-lite"/>
    </source>
</evidence>
<dbReference type="Proteomes" id="UP001597286">
    <property type="component" value="Unassembled WGS sequence"/>
</dbReference>
<dbReference type="InterPro" id="IPR045351">
    <property type="entry name" value="DUF6531"/>
</dbReference>
<dbReference type="NCBIfam" id="TIGR03696">
    <property type="entry name" value="Rhs_assc_core"/>
    <property type="match status" value="1"/>
</dbReference>
<gene>
    <name evidence="6" type="ORF">ACFSJG_06015</name>
</gene>
<protein>
    <submittedName>
        <fullName evidence="6">T7SS-secreted protein</fullName>
    </submittedName>
</protein>
<evidence type="ECO:0000256" key="1">
    <source>
        <dbReference type="ARBA" id="ARBA00022737"/>
    </source>
</evidence>
<accession>A0ABW4P0A0</accession>
<dbReference type="RefSeq" id="WP_378484307.1">
    <property type="nucleotide sequence ID" value="NZ_JBHUFB010000008.1"/>
</dbReference>
<evidence type="ECO:0000259" key="3">
    <source>
        <dbReference type="Pfam" id="PF20148"/>
    </source>
</evidence>
<dbReference type="PANTHER" id="PTHR32305">
    <property type="match status" value="1"/>
</dbReference>
<dbReference type="Pfam" id="PF21725">
    <property type="entry name" value="T7SS_signal"/>
    <property type="match status" value="1"/>
</dbReference>
<evidence type="ECO:0000259" key="5">
    <source>
        <dbReference type="Pfam" id="PF25023"/>
    </source>
</evidence>
<dbReference type="InterPro" id="IPR049082">
    <property type="entry name" value="T7SS_signal"/>
</dbReference>
<dbReference type="PANTHER" id="PTHR32305:SF15">
    <property type="entry name" value="PROTEIN RHSA-RELATED"/>
    <property type="match status" value="1"/>
</dbReference>
<dbReference type="InterPro" id="IPR056823">
    <property type="entry name" value="TEN-like_YD-shell"/>
</dbReference>
<dbReference type="InterPro" id="IPR006530">
    <property type="entry name" value="YD"/>
</dbReference>
<evidence type="ECO:0000313" key="6">
    <source>
        <dbReference type="EMBL" id="MFD1811764.1"/>
    </source>
</evidence>
<feature type="domain" description="Teneurin-like YD-shell" evidence="5">
    <location>
        <begin position="1204"/>
        <end position="1464"/>
    </location>
</feature>
<name>A0ABW4P0A0_9NOCA</name>
<comment type="caution">
    <text evidence="6">The sequence shown here is derived from an EMBL/GenBank/DDBJ whole genome shotgun (WGS) entry which is preliminary data.</text>
</comment>
<feature type="domain" description="Putative T7SS secretion signal" evidence="4">
    <location>
        <begin position="23"/>
        <end position="190"/>
    </location>
</feature>
<evidence type="ECO:0000313" key="7">
    <source>
        <dbReference type="Proteomes" id="UP001597286"/>
    </source>
</evidence>
<keyword evidence="1" id="KW-0677">Repeat</keyword>
<dbReference type="Pfam" id="PF05593">
    <property type="entry name" value="RHS_repeat"/>
    <property type="match status" value="6"/>
</dbReference>
<feature type="region of interest" description="Disordered" evidence="2">
    <location>
        <begin position="373"/>
        <end position="473"/>
    </location>
</feature>
<organism evidence="6 7">
    <name type="scientific">Rhodococcus gannanensis</name>
    <dbReference type="NCBI Taxonomy" id="1960308"/>
    <lineage>
        <taxon>Bacteria</taxon>
        <taxon>Bacillati</taxon>
        <taxon>Actinomycetota</taxon>
        <taxon>Actinomycetes</taxon>
        <taxon>Mycobacteriales</taxon>
        <taxon>Nocardiaceae</taxon>
        <taxon>Rhodococcus</taxon>
    </lineage>
</organism>
<sequence>MSWLSDRWEDAKGVVDEVGDFVTDTAESGAEMVGQVIDAGIDGAARTARNLGADTIADTLTDLGDRVADITGGAIDELELGQTGDPRDLVRGDAAAINEATTVLNELASSIAGVGDSLATIDAAGWTGSAADAFNAVYDQQPRLWGDAAEAMTAAANSLTTWGHAVEAAQRRAADAIALWKEAELAEAAAGDDATDTWSEAKVAATEILRGARAERDGIAGQIVSQLSGATEMAPTEPPFTDRMFANATDLYGMEEMARINFTSGLVTSVTGIVGFVRQVNPTDSYNLSHPAEYAESMSELASGLVIAASDPGAVVEAMLTDFRENPFEAMGSLTGDALLTLATGGAGSAGFVARTTEDIVDVADGLGDAARLADRLPDGHHPDVPDSPAPTTHDAPVPEPADVPNSTADHDTSPTSADAGSPDTDVRHDPAPTPSQLADADGGAHQSATDSGVEADRTGHQNTEGGDPVDVATGEFLLPETDLALPGVLPLRLGRRHRSNYRFGRWFGPSWSATLDLRVVVEEAGVTFLAEDGVMLTYPHPKVDAEVVPTSGQRWPLTRTDTGGYRVHDPDRRITWHFAPKVELGGVDVALGNMSISAITDRHRNRIVFHHDSNGAPREIVHSGGYRVLVTAAEGRVTSLSVVDGDEAVQVRRFGYTHGDLTSVTTGEGGVTRFEYDTDGRMLAWVDDNGTRMDNTYDADGRVVLQRGTAGIMNCRFDYTDLPTGRITVVTDSSGSTTTHGFDSDLRLRDLIDPVGGHTHTDYNSRREPLRVRTPDGAVTGYSYTPDGDVARITRPDGATVAVDYAAPKQPAAVHHPDGAATRQYWDERGRLVAVTDPIGARTSYGHHDTGAIARVTDPTGATTLVDCDAAGLPIAVTDPSGAVTRIDRDGFGRPVRVTDPTGAVTTRRWSPSGRLIEATDADGATETWSHDGEGNLLTHTDAVGGVTAYTYGSFDLLSARTDPDGTTTTYTWDTERRLTAVTNPLGDTWTYRYDSAGRLVSETDYTGATTTYTRDAMGRPATVTAAAGVTRAHSYDLLGRLTEVRADTGEFRRFAHDVAGRITVAESGLLDDVAHTVELDYTAAGLASSETVDGRRSGFEYDLAGRRTRRSSASGGDTTWRWDPAGRLSTLITDGRTVAFTHDPRGMASGWQLGEIAVAQSRTPSGRLAARTVTAHPVKSLNFGFDSGAGAVTSVLREDAYEYRADGYLTRHSTVANDGHLNTEYALDPAGRITTVTRGDGQGERYGYDALGNITQVDDGRREYSGNLITSDGRTRYHHDAAGRLVRKVVTRISRKPDVWHYRYDAFDQLVEVVTPDGQRWAYTYDAYGRRTTKSKVADNGRVTERTRFTWDGARLVEQDAAGDVTRWTYQPGGFTPLTQSRVDAEFFAIVTDLVGSPVELVDPDAGTVRGSASADLWGRATWQGESTPLRFPGQYCDDETGLHYNLHRYYDPALGRYTSQDPLGLAPAANPSAYPHNPTEWIDPLGLTPEACGLPASSASTLDRLNEELFEKQLYGTVLDDGRLHPDKLESPISIIPGQSINNPEFKRLVEMRGEDVREWAKYRTESIPWQHGKAEVHFYMNERTKEVMYELDYKSRISWSK</sequence>
<dbReference type="NCBIfam" id="TIGR01643">
    <property type="entry name" value="YD_repeat_2x"/>
    <property type="match status" value="10"/>
</dbReference>
<dbReference type="InterPro" id="IPR050708">
    <property type="entry name" value="T6SS_VgrG/RHS"/>
</dbReference>
<proteinExistence type="predicted"/>
<dbReference type="EMBL" id="JBHUFB010000008">
    <property type="protein sequence ID" value="MFD1811764.1"/>
    <property type="molecule type" value="Genomic_DNA"/>
</dbReference>
<reference evidence="7" key="1">
    <citation type="journal article" date="2019" name="Int. J. Syst. Evol. Microbiol.">
        <title>The Global Catalogue of Microorganisms (GCM) 10K type strain sequencing project: providing services to taxonomists for standard genome sequencing and annotation.</title>
        <authorList>
            <consortium name="The Broad Institute Genomics Platform"/>
            <consortium name="The Broad Institute Genome Sequencing Center for Infectious Disease"/>
            <person name="Wu L."/>
            <person name="Ma J."/>
        </authorList>
    </citation>
    <scope>NUCLEOTIDE SEQUENCE [LARGE SCALE GENOMIC DNA]</scope>
    <source>
        <strain evidence="7">DT72</strain>
    </source>
</reference>